<keyword evidence="3" id="KW-1185">Reference proteome</keyword>
<evidence type="ECO:0000256" key="1">
    <source>
        <dbReference type="SAM" id="MobiDB-lite"/>
    </source>
</evidence>
<dbReference type="SUPFAM" id="SSF51445">
    <property type="entry name" value="(Trans)glycosidases"/>
    <property type="match status" value="1"/>
</dbReference>
<accession>A0ABT7A6P2</accession>
<proteinExistence type="predicted"/>
<protein>
    <submittedName>
        <fullName evidence="2">Cellulase family glycosylhydrolase</fullName>
    </submittedName>
</protein>
<evidence type="ECO:0000313" key="3">
    <source>
        <dbReference type="Proteomes" id="UP001214441"/>
    </source>
</evidence>
<feature type="region of interest" description="Disordered" evidence="1">
    <location>
        <begin position="411"/>
        <end position="453"/>
    </location>
</feature>
<dbReference type="InterPro" id="IPR017853">
    <property type="entry name" value="GH"/>
</dbReference>
<evidence type="ECO:0000313" key="2">
    <source>
        <dbReference type="EMBL" id="MDJ1137013.1"/>
    </source>
</evidence>
<reference evidence="2 3" key="1">
    <citation type="submission" date="2023-05" db="EMBL/GenBank/DDBJ databases">
        <title>Streptantibioticus silvisoli sp. nov., acidotolerant actinomycetes 1 from pine litter.</title>
        <authorList>
            <person name="Swiecimska M."/>
            <person name="Golinska P."/>
            <person name="Sangal V."/>
            <person name="Wachnowicz B."/>
            <person name="Goodfellow M."/>
        </authorList>
    </citation>
    <scope>NUCLEOTIDE SEQUENCE [LARGE SCALE GENOMIC DNA]</scope>
    <source>
        <strain evidence="2 3">DSM 42109</strain>
    </source>
</reference>
<gene>
    <name evidence="2" type="ORF">NMN56_034745</name>
</gene>
<name>A0ABT7A6P2_9ACTN</name>
<dbReference type="Proteomes" id="UP001214441">
    <property type="component" value="Unassembled WGS sequence"/>
</dbReference>
<sequence length="453" mass="48975">MRFGVNYTPSRGWFHHWLDFDLDEVKADLDSIAALGLDHIRVFPLWPVFQPNRTFVRPRAVEQLVQLTDAAADRGLDVNVDALQGHLSSFDFLPSWTATWHRRNLFTDEEVVEGEAEYIRTLAAALHGRPNFLGMTLGNEINQFSSGPHPDPDRATEGQIDAWLRRMLAACEQGAPGRTHLHAEYDAAWYQDGHPFTPGQAANLGAMTAVHSWVFNGTAQRHGPTGVATEQHAAYMIELSKAWAADPERPVWLQEVGAPSPHIPPEGAAAFTEATVAAAADCEHMWGVTWWCSHDVDRALADFPELEYDLGLLTNAREPKPAAGALARAAAEWRGRPAPQPRKTALVVDAGEDTQEATAPHRSVCAPGGAVFEAWAALAADGVRPAAVLASRAGDTAHLAARGITEIVHPHEVCPPDSRTPSARSAAAGAPAARTPSVRSAAARTSEEKNPHA</sequence>
<comment type="caution">
    <text evidence="2">The sequence shown here is derived from an EMBL/GenBank/DDBJ whole genome shotgun (WGS) entry which is preliminary data.</text>
</comment>
<dbReference type="RefSeq" id="WP_274041303.1">
    <property type="nucleotide sequence ID" value="NZ_JANCPR020000049.1"/>
</dbReference>
<dbReference type="EMBL" id="JANCPR020000049">
    <property type="protein sequence ID" value="MDJ1137013.1"/>
    <property type="molecule type" value="Genomic_DNA"/>
</dbReference>
<dbReference type="Gene3D" id="3.20.20.80">
    <property type="entry name" value="Glycosidases"/>
    <property type="match status" value="1"/>
</dbReference>
<feature type="compositionally biased region" description="Low complexity" evidence="1">
    <location>
        <begin position="415"/>
        <end position="437"/>
    </location>
</feature>
<organism evidence="2 3">
    <name type="scientific">Streptomyces iconiensis</name>
    <dbReference type="NCBI Taxonomy" id="1384038"/>
    <lineage>
        <taxon>Bacteria</taxon>
        <taxon>Bacillati</taxon>
        <taxon>Actinomycetota</taxon>
        <taxon>Actinomycetes</taxon>
        <taxon>Kitasatosporales</taxon>
        <taxon>Streptomycetaceae</taxon>
        <taxon>Streptomyces</taxon>
    </lineage>
</organism>